<reference evidence="1" key="1">
    <citation type="submission" date="2018-05" db="EMBL/GenBank/DDBJ databases">
        <authorList>
            <person name="Lanie J.A."/>
            <person name="Ng W.-L."/>
            <person name="Kazmierczak K.M."/>
            <person name="Andrzejewski T.M."/>
            <person name="Davidsen T.M."/>
            <person name="Wayne K.J."/>
            <person name="Tettelin H."/>
            <person name="Glass J.I."/>
            <person name="Rusch D."/>
            <person name="Podicherti R."/>
            <person name="Tsui H.-C.T."/>
            <person name="Winkler M.E."/>
        </authorList>
    </citation>
    <scope>NUCLEOTIDE SEQUENCE</scope>
</reference>
<dbReference type="AlphaFoldDB" id="A0A382E6F5"/>
<protein>
    <recommendedName>
        <fullName evidence="2">GatB/YqeY domain-containing protein</fullName>
    </recommendedName>
</protein>
<dbReference type="Gene3D" id="1.10.1510.10">
    <property type="entry name" value="Uncharacterised protein YqeY/AIM41 PF09424, N-terminal domain"/>
    <property type="match status" value="1"/>
</dbReference>
<name>A0A382E6F5_9ZZZZ</name>
<dbReference type="EMBL" id="UINC01042983">
    <property type="protein sequence ID" value="SVB46356.1"/>
    <property type="molecule type" value="Genomic_DNA"/>
</dbReference>
<evidence type="ECO:0000313" key="1">
    <source>
        <dbReference type="EMBL" id="SVB46356.1"/>
    </source>
</evidence>
<dbReference type="InterPro" id="IPR019004">
    <property type="entry name" value="YqeY/Aim41"/>
</dbReference>
<dbReference type="PANTHER" id="PTHR28055:SF1">
    <property type="entry name" value="ALTERED INHERITANCE OF MITOCHONDRIA PROTEIN 41, MITOCHONDRIAL"/>
    <property type="match status" value="1"/>
</dbReference>
<feature type="non-terminal residue" evidence="1">
    <location>
        <position position="1"/>
    </location>
</feature>
<proteinExistence type="predicted"/>
<dbReference type="InterPro" id="IPR042184">
    <property type="entry name" value="YqeY/Aim41_N"/>
</dbReference>
<dbReference type="Pfam" id="PF09424">
    <property type="entry name" value="YqeY"/>
    <property type="match status" value="1"/>
</dbReference>
<dbReference type="InterPro" id="IPR023168">
    <property type="entry name" value="GatB_Yqey_C_2"/>
</dbReference>
<evidence type="ECO:0008006" key="2">
    <source>
        <dbReference type="Google" id="ProtNLM"/>
    </source>
</evidence>
<accession>A0A382E6F5</accession>
<dbReference type="GO" id="GO:0016884">
    <property type="term" value="F:carbon-nitrogen ligase activity, with glutamine as amido-N-donor"/>
    <property type="evidence" value="ECO:0007669"/>
    <property type="project" value="InterPro"/>
</dbReference>
<dbReference type="SUPFAM" id="SSF89095">
    <property type="entry name" value="GatB/YqeY motif"/>
    <property type="match status" value="1"/>
</dbReference>
<gene>
    <name evidence="1" type="ORF">METZ01_LOCUS199210</name>
</gene>
<sequence>VADIKTQISDDVKVAMRSRDKERLAALRLILAAFKQKEVDERIELNNEQSIAILDKMAKQHRDSIEQFGQANRDDLIKKERQELDIIESYLPTKLSTEDINLLIENGISETGANSLKDMGKVMALLKGELLGRADMGEVSRLIKAKLSS</sequence>
<organism evidence="1">
    <name type="scientific">marine metagenome</name>
    <dbReference type="NCBI Taxonomy" id="408172"/>
    <lineage>
        <taxon>unclassified sequences</taxon>
        <taxon>metagenomes</taxon>
        <taxon>ecological metagenomes</taxon>
    </lineage>
</organism>
<dbReference type="InterPro" id="IPR003789">
    <property type="entry name" value="Asn/Gln_tRNA_amidoTrase-B-like"/>
</dbReference>
<dbReference type="Gene3D" id="1.10.10.410">
    <property type="match status" value="1"/>
</dbReference>
<dbReference type="PANTHER" id="PTHR28055">
    <property type="entry name" value="ALTERED INHERITANCE OF MITOCHONDRIA PROTEIN 41, MITOCHONDRIAL"/>
    <property type="match status" value="1"/>
</dbReference>